<sequence>MKKVEKQGQLIKSCLSDFFAFPGEVSRLSTVETVSTTPTPKLSITNTSTDITTADSTSTDIPTPAATTHTVSRHVPWLPTVKTTTATTTSSTDSATTAVTTVDITSTSITTPASATHTVSRQVAWLPTFKTTSSPATTSAAATNAAANHTLSCQVPWLPTVITSLIDTAKDFTGTLPRHMPIATAIIAVSASAAAIVAIPCHMSVLPTIITRTAEATTTPISIPIAVVPPVTGPIPTPAIVAIITPLRSQIDGTTAWCGDVNSLTLTAIYEDGELNHLALTQCAIAVRFDGGLMNEQIFVTFIRLDEAVPFLIIKFGHYTLRPSYIFLSH</sequence>
<organism evidence="1 2">
    <name type="scientific">Castilleja foliolosa</name>
    <dbReference type="NCBI Taxonomy" id="1961234"/>
    <lineage>
        <taxon>Eukaryota</taxon>
        <taxon>Viridiplantae</taxon>
        <taxon>Streptophyta</taxon>
        <taxon>Embryophyta</taxon>
        <taxon>Tracheophyta</taxon>
        <taxon>Spermatophyta</taxon>
        <taxon>Magnoliopsida</taxon>
        <taxon>eudicotyledons</taxon>
        <taxon>Gunneridae</taxon>
        <taxon>Pentapetalae</taxon>
        <taxon>asterids</taxon>
        <taxon>lamiids</taxon>
        <taxon>Lamiales</taxon>
        <taxon>Orobanchaceae</taxon>
        <taxon>Pedicularideae</taxon>
        <taxon>Castillejinae</taxon>
        <taxon>Castilleja</taxon>
    </lineage>
</organism>
<dbReference type="EMBL" id="JAVIJP010000016">
    <property type="protein sequence ID" value="KAL3643244.1"/>
    <property type="molecule type" value="Genomic_DNA"/>
</dbReference>
<dbReference type="Proteomes" id="UP001632038">
    <property type="component" value="Unassembled WGS sequence"/>
</dbReference>
<evidence type="ECO:0000313" key="2">
    <source>
        <dbReference type="Proteomes" id="UP001632038"/>
    </source>
</evidence>
<reference evidence="2" key="1">
    <citation type="journal article" date="2024" name="IScience">
        <title>Strigolactones Initiate the Formation of Haustorium-like Structures in Castilleja.</title>
        <authorList>
            <person name="Buerger M."/>
            <person name="Peterson D."/>
            <person name="Chory J."/>
        </authorList>
    </citation>
    <scope>NUCLEOTIDE SEQUENCE [LARGE SCALE GENOMIC DNA]</scope>
</reference>
<keyword evidence="2" id="KW-1185">Reference proteome</keyword>
<comment type="caution">
    <text evidence="1">The sequence shown here is derived from an EMBL/GenBank/DDBJ whole genome shotgun (WGS) entry which is preliminary data.</text>
</comment>
<accession>A0ABD3DMX6</accession>
<gene>
    <name evidence="1" type="ORF">CASFOL_014059</name>
</gene>
<dbReference type="AlphaFoldDB" id="A0ABD3DMX6"/>
<protein>
    <submittedName>
        <fullName evidence="1">Uncharacterized protein</fullName>
    </submittedName>
</protein>
<proteinExistence type="predicted"/>
<name>A0ABD3DMX6_9LAMI</name>
<evidence type="ECO:0000313" key="1">
    <source>
        <dbReference type="EMBL" id="KAL3643244.1"/>
    </source>
</evidence>